<organism evidence="2 3">
    <name type="scientific">Cirrhinus molitorella</name>
    <name type="common">mud carp</name>
    <dbReference type="NCBI Taxonomy" id="172907"/>
    <lineage>
        <taxon>Eukaryota</taxon>
        <taxon>Metazoa</taxon>
        <taxon>Chordata</taxon>
        <taxon>Craniata</taxon>
        <taxon>Vertebrata</taxon>
        <taxon>Euteleostomi</taxon>
        <taxon>Actinopterygii</taxon>
        <taxon>Neopterygii</taxon>
        <taxon>Teleostei</taxon>
        <taxon>Ostariophysi</taxon>
        <taxon>Cypriniformes</taxon>
        <taxon>Cyprinidae</taxon>
        <taxon>Labeoninae</taxon>
        <taxon>Labeonini</taxon>
        <taxon>Cirrhinus</taxon>
    </lineage>
</organism>
<dbReference type="InterPro" id="IPR042168">
    <property type="entry name" value="Pcp2"/>
</dbReference>
<feature type="compositionally biased region" description="Basic and acidic residues" evidence="1">
    <location>
        <begin position="587"/>
        <end position="599"/>
    </location>
</feature>
<feature type="region of interest" description="Disordered" evidence="1">
    <location>
        <begin position="513"/>
        <end position="619"/>
    </location>
</feature>
<dbReference type="PANTHER" id="PTHR47503:SF1">
    <property type="entry name" value="PURKINJE CELL PROTEIN 2 HOMOLOG"/>
    <property type="match status" value="1"/>
</dbReference>
<sequence length="619" mass="69045">MKIVELEMTSVADKMEQLSVEQDQLFSLVSNAQRGRMDEQRCTFDPKSPQAHGCSSDPDEFFQLLVKSQSQRLDDQRVALNSLPGMEAFTIKDPKDGNVLKTNFDQICSMVSRAHSFKKHSPQKMSLTPGAQGSVRRSSFSPRTAADSDTYNTLTTRSASYNPISDKDRMDYESFQREQDQLLCLVSQAQSGRIDEQRCSINPLSPEHVDNSQSDQDVEKFFKLIANTQNRRLDNQRATLNLLPEIKSPHGMTAQDSDQLFSMVSRIQGSRIDDQRCSAPKIQLGSPAPPKKSHSQPVSLTNAPYESGSPTKPSQRSESFTPASEVQNCIDQDQFFSLVHHAQQRRMDDQRCSFEPFKKTSTSPKNPHAMEDPEQFFNLMANFQSGRLDDQRVALNAFPGFQKSSTGTSRENNKISAPQIVLTPASPAAPKKVCSRPSSPTLSVCESDTPVRPPPRSASFSPERLLHDDMSAQISFQISMCFPPHQTHGANNQPCPLPEVFLTIGQPGETIVIPLSPRPGRPLSLNVNPPRQHRSRSSSPHRSPASQGHSRPSSPNPGDMASPMVPYEDYIYLNQRSHSSQLQQNNIRDRAELNKEAKKGKGKSNGKKEKKEGSKEKRK</sequence>
<dbReference type="EMBL" id="JAUYZG010000001">
    <property type="protein sequence ID" value="KAK2916693.1"/>
    <property type="molecule type" value="Genomic_DNA"/>
</dbReference>
<feature type="compositionally biased region" description="Polar residues" evidence="1">
    <location>
        <begin position="123"/>
        <end position="148"/>
    </location>
</feature>
<comment type="caution">
    <text evidence="2">The sequence shown here is derived from an EMBL/GenBank/DDBJ whole genome shotgun (WGS) entry which is preliminary data.</text>
</comment>
<dbReference type="Gene3D" id="1.25.40.10">
    <property type="entry name" value="Tetratricopeptide repeat domain"/>
    <property type="match status" value="4"/>
</dbReference>
<dbReference type="InterPro" id="IPR003109">
    <property type="entry name" value="GoLoco_motif"/>
</dbReference>
<reference evidence="2" key="1">
    <citation type="submission" date="2023-08" db="EMBL/GenBank/DDBJ databases">
        <title>Chromosome-level Genome Assembly of mud carp (Cirrhinus molitorella).</title>
        <authorList>
            <person name="Liu H."/>
        </authorList>
    </citation>
    <scope>NUCLEOTIDE SEQUENCE</scope>
    <source>
        <strain evidence="2">Prfri</strain>
        <tissue evidence="2">Muscle</tissue>
    </source>
</reference>
<keyword evidence="3" id="KW-1185">Reference proteome</keyword>
<dbReference type="GO" id="GO:0005085">
    <property type="term" value="F:guanyl-nucleotide exchange factor activity"/>
    <property type="evidence" value="ECO:0007669"/>
    <property type="project" value="InterPro"/>
</dbReference>
<feature type="compositionally biased region" description="Basic and acidic residues" evidence="1">
    <location>
        <begin position="606"/>
        <end position="619"/>
    </location>
</feature>
<name>A0AA88Q6H3_9TELE</name>
<gene>
    <name evidence="2" type="ORF">Q8A67_001067</name>
</gene>
<evidence type="ECO:0000313" key="2">
    <source>
        <dbReference type="EMBL" id="KAK2916693.1"/>
    </source>
</evidence>
<feature type="region of interest" description="Disordered" evidence="1">
    <location>
        <begin position="118"/>
        <end position="148"/>
    </location>
</feature>
<protein>
    <recommendedName>
        <fullName evidence="4">Purkinje cell protein 2</fullName>
    </recommendedName>
</protein>
<dbReference type="SMART" id="SM00390">
    <property type="entry name" value="GoLoco"/>
    <property type="match status" value="7"/>
</dbReference>
<dbReference type="Pfam" id="PF02188">
    <property type="entry name" value="GoLoco"/>
    <property type="match status" value="4"/>
</dbReference>
<evidence type="ECO:0000313" key="3">
    <source>
        <dbReference type="Proteomes" id="UP001187343"/>
    </source>
</evidence>
<feature type="region of interest" description="Disordered" evidence="1">
    <location>
        <begin position="347"/>
        <end position="368"/>
    </location>
</feature>
<dbReference type="Proteomes" id="UP001187343">
    <property type="component" value="Unassembled WGS sequence"/>
</dbReference>
<feature type="compositionally biased region" description="Polar residues" evidence="1">
    <location>
        <begin position="295"/>
        <end position="323"/>
    </location>
</feature>
<feature type="region of interest" description="Disordered" evidence="1">
    <location>
        <begin position="428"/>
        <end position="462"/>
    </location>
</feature>
<accession>A0AA88Q6H3</accession>
<feature type="region of interest" description="Disordered" evidence="1">
    <location>
        <begin position="272"/>
        <end position="323"/>
    </location>
</feature>
<feature type="compositionally biased region" description="Basic and acidic residues" evidence="1">
    <location>
        <begin position="347"/>
        <end position="358"/>
    </location>
</feature>
<dbReference type="PROSITE" id="PS50877">
    <property type="entry name" value="GOLOCO"/>
    <property type="match status" value="7"/>
</dbReference>
<evidence type="ECO:0008006" key="4">
    <source>
        <dbReference type="Google" id="ProtNLM"/>
    </source>
</evidence>
<dbReference type="PANTHER" id="PTHR47503">
    <property type="entry name" value="PURKINJE CELL PROTEIN 2"/>
    <property type="match status" value="1"/>
</dbReference>
<proteinExistence type="predicted"/>
<dbReference type="InterPro" id="IPR011990">
    <property type="entry name" value="TPR-like_helical_dom_sf"/>
</dbReference>
<feature type="compositionally biased region" description="Polar residues" evidence="1">
    <location>
        <begin position="574"/>
        <end position="586"/>
    </location>
</feature>
<evidence type="ECO:0000256" key="1">
    <source>
        <dbReference type="SAM" id="MobiDB-lite"/>
    </source>
</evidence>
<feature type="compositionally biased region" description="Low complexity" evidence="1">
    <location>
        <begin position="537"/>
        <end position="547"/>
    </location>
</feature>
<feature type="compositionally biased region" description="Polar residues" evidence="1">
    <location>
        <begin position="436"/>
        <end position="446"/>
    </location>
</feature>
<dbReference type="AlphaFoldDB" id="A0AA88Q6H3"/>